<gene>
    <name evidence="1" type="ORF">UFOVP75_78</name>
</gene>
<dbReference type="EMBL" id="LR796209">
    <property type="protein sequence ID" value="CAB4127190.1"/>
    <property type="molecule type" value="Genomic_DNA"/>
</dbReference>
<organism evidence="1">
    <name type="scientific">uncultured Caudovirales phage</name>
    <dbReference type="NCBI Taxonomy" id="2100421"/>
    <lineage>
        <taxon>Viruses</taxon>
        <taxon>Duplodnaviria</taxon>
        <taxon>Heunggongvirae</taxon>
        <taxon>Uroviricota</taxon>
        <taxon>Caudoviricetes</taxon>
        <taxon>Peduoviridae</taxon>
        <taxon>Maltschvirus</taxon>
        <taxon>Maltschvirus maltsch</taxon>
    </lineage>
</organism>
<reference evidence="1" key="1">
    <citation type="submission" date="2020-04" db="EMBL/GenBank/DDBJ databases">
        <authorList>
            <person name="Chiriac C."/>
            <person name="Salcher M."/>
            <person name="Ghai R."/>
            <person name="Kavagutti S V."/>
        </authorList>
    </citation>
    <scope>NUCLEOTIDE SEQUENCE</scope>
</reference>
<accession>A0A6J5L3T4</accession>
<sequence>MTDTSDDEMTEIAKTEVEALQELRNSGKIDENVYHKAMVMTCAVFVDEGLYKEAMHHLRGIKADYYRQVQREQFKEDADYFVAAAKMMDTLVEHGYLRQEAIQFTMGHGAA</sequence>
<proteinExistence type="predicted"/>
<protein>
    <submittedName>
        <fullName evidence="1">Uncharacterized protein</fullName>
    </submittedName>
</protein>
<name>A0A6J5L3T4_9CAUD</name>
<evidence type="ECO:0000313" key="1">
    <source>
        <dbReference type="EMBL" id="CAB4127190.1"/>
    </source>
</evidence>